<dbReference type="InterPro" id="IPR036803">
    <property type="entry name" value="Porphobilinogen_deaminase_C_sf"/>
</dbReference>
<dbReference type="Pfam" id="PF01379">
    <property type="entry name" value="Porphobil_deam"/>
    <property type="match status" value="1"/>
</dbReference>
<evidence type="ECO:0000259" key="10">
    <source>
        <dbReference type="Pfam" id="PF01379"/>
    </source>
</evidence>
<dbReference type="AlphaFoldDB" id="A0AAT9GM48"/>
<dbReference type="PANTHER" id="PTHR11557">
    <property type="entry name" value="PORPHOBILINOGEN DEAMINASE"/>
    <property type="match status" value="1"/>
</dbReference>
<evidence type="ECO:0000256" key="4">
    <source>
        <dbReference type="ARBA" id="ARBA00005638"/>
    </source>
</evidence>
<comment type="subunit">
    <text evidence="5">Monomer.</text>
</comment>
<dbReference type="GO" id="GO:0005737">
    <property type="term" value="C:cytoplasm"/>
    <property type="evidence" value="ECO:0007669"/>
    <property type="project" value="UniProtKB-UniRule"/>
</dbReference>
<dbReference type="Pfam" id="PF03900">
    <property type="entry name" value="Porphobil_deamC"/>
    <property type="match status" value="1"/>
</dbReference>
<keyword evidence="6" id="KW-0808">Transferase</keyword>
<evidence type="ECO:0000256" key="5">
    <source>
        <dbReference type="ARBA" id="ARBA00011245"/>
    </source>
</evidence>
<dbReference type="GO" id="GO:0004418">
    <property type="term" value="F:hydroxymethylbilane synthase activity"/>
    <property type="evidence" value="ECO:0007669"/>
    <property type="project" value="UniProtKB-UniRule"/>
</dbReference>
<dbReference type="PIRSF" id="PIRSF001438">
    <property type="entry name" value="4pyrrol_synth_OHMeBilane_synth"/>
    <property type="match status" value="1"/>
</dbReference>
<evidence type="ECO:0000256" key="8">
    <source>
        <dbReference type="ARBA" id="ARBA00048169"/>
    </source>
</evidence>
<gene>
    <name evidence="12" type="primary">hemC</name>
    <name evidence="12" type="ORF">KACHI17_24740</name>
</gene>
<evidence type="ECO:0000256" key="1">
    <source>
        <dbReference type="ARBA" id="ARBA00001916"/>
    </source>
</evidence>
<evidence type="ECO:0000256" key="7">
    <source>
        <dbReference type="ARBA" id="ARBA00023244"/>
    </source>
</evidence>
<sequence length="321" mass="35659">MTKVVRIGTRDSQLAVWQATWVQELLKEKGVASELVYIKSEGDIDLVTPLYEIGVQGIFTKTLDAALLSNKIDIAVHSMKDVPTQLAKGIQEAAVLKRASYKDILVYKEEHVPKALGYANGIWTMDHGPWTMDYGLFATSSVRRKAQWLNRYPDHQFDNLRGNVNTRLRKLEESNWHGAIFAAAGLERINLRPEKAIDLDWMLPAPAQGAVMVVCREGETEIFNHCQQLHHNETAICAHAERNFLRQLMGGCATPISALAQIQDDQIFFQGNVVSLDGREKVDIKTTVPISVGAAIGTEAGQEILAMGAEEIIEEIRNAGK</sequence>
<dbReference type="NCBIfam" id="TIGR00212">
    <property type="entry name" value="hemC"/>
    <property type="match status" value="1"/>
</dbReference>
<dbReference type="PRINTS" id="PR00151">
    <property type="entry name" value="PORPHBDMNASE"/>
</dbReference>
<dbReference type="SUPFAM" id="SSF54782">
    <property type="entry name" value="Porphobilinogen deaminase (hydroxymethylbilane synthase), C-terminal domain"/>
    <property type="match status" value="1"/>
</dbReference>
<evidence type="ECO:0000256" key="2">
    <source>
        <dbReference type="ARBA" id="ARBA00002869"/>
    </source>
</evidence>
<dbReference type="SUPFAM" id="SSF53850">
    <property type="entry name" value="Periplasmic binding protein-like II"/>
    <property type="match status" value="1"/>
</dbReference>
<dbReference type="RefSeq" id="WP_353549219.1">
    <property type="nucleotide sequence ID" value="NZ_AP029612.1"/>
</dbReference>
<evidence type="ECO:0000256" key="6">
    <source>
        <dbReference type="ARBA" id="ARBA00022679"/>
    </source>
</evidence>
<dbReference type="PROSITE" id="PS00533">
    <property type="entry name" value="PORPHOBILINOGEN_DEAM"/>
    <property type="match status" value="1"/>
</dbReference>
<feature type="domain" description="Porphobilinogen deaminase C-terminal" evidence="11">
    <location>
        <begin position="236"/>
        <end position="305"/>
    </location>
</feature>
<protein>
    <recommendedName>
        <fullName evidence="9">Hydroxymethylbilane synthase</fullName>
        <ecNumber evidence="9">2.5.1.61</ecNumber>
    </recommendedName>
</protein>
<reference evidence="12" key="1">
    <citation type="submission" date="2024-02" db="EMBL/GenBank/DDBJ databases">
        <title>Sediminibacterium planktonica sp. nov. and Sediminibacterium longus sp. nov., isolated from surface lake and river water.</title>
        <authorList>
            <person name="Watanabe K."/>
            <person name="Takemine S."/>
            <person name="Ishii Y."/>
            <person name="Ogata Y."/>
            <person name="Shindo C."/>
            <person name="Suda W."/>
        </authorList>
    </citation>
    <scope>NUCLEOTIDE SEQUENCE</scope>
    <source>
        <strain evidence="12">KACHI17</strain>
    </source>
</reference>
<dbReference type="PANTHER" id="PTHR11557:SF0">
    <property type="entry name" value="PORPHOBILINOGEN DEAMINASE"/>
    <property type="match status" value="1"/>
</dbReference>
<comment type="function">
    <text evidence="2">Tetrapolymerization of the monopyrrole PBG into the hydroxymethylbilane pre-uroporphyrinogen in several discrete steps.</text>
</comment>
<dbReference type="InterPro" id="IPR022418">
    <property type="entry name" value="Porphobilinogen_deaminase_C"/>
</dbReference>
<keyword evidence="7" id="KW-0627">Porphyrin biosynthesis</keyword>
<dbReference type="EMBL" id="AP029612">
    <property type="protein sequence ID" value="BFG71593.1"/>
    <property type="molecule type" value="Genomic_DNA"/>
</dbReference>
<evidence type="ECO:0000313" key="12">
    <source>
        <dbReference type="EMBL" id="BFG71593.1"/>
    </source>
</evidence>
<evidence type="ECO:0000256" key="9">
    <source>
        <dbReference type="NCBIfam" id="TIGR00212"/>
    </source>
</evidence>
<name>A0AAT9GM48_9BACT</name>
<dbReference type="CDD" id="cd13647">
    <property type="entry name" value="PBP2_PBGD_2"/>
    <property type="match status" value="1"/>
</dbReference>
<comment type="similarity">
    <text evidence="4">Belongs to the HMBS family.</text>
</comment>
<dbReference type="InterPro" id="IPR022417">
    <property type="entry name" value="Porphobilin_deaminase_N"/>
</dbReference>
<comment type="cofactor">
    <cofactor evidence="1">
        <name>dipyrromethane</name>
        <dbReference type="ChEBI" id="CHEBI:60342"/>
    </cofactor>
</comment>
<organism evidence="12">
    <name type="scientific">Sediminibacterium sp. KACHI17</name>
    <dbReference type="NCBI Taxonomy" id="1751071"/>
    <lineage>
        <taxon>Bacteria</taxon>
        <taxon>Pseudomonadati</taxon>
        <taxon>Bacteroidota</taxon>
        <taxon>Chitinophagia</taxon>
        <taxon>Chitinophagales</taxon>
        <taxon>Chitinophagaceae</taxon>
        <taxon>Sediminibacterium</taxon>
    </lineage>
</organism>
<evidence type="ECO:0000259" key="11">
    <source>
        <dbReference type="Pfam" id="PF03900"/>
    </source>
</evidence>
<proteinExistence type="inferred from homology"/>
<dbReference type="InterPro" id="IPR000860">
    <property type="entry name" value="HemC"/>
</dbReference>
<dbReference type="Gene3D" id="3.30.160.40">
    <property type="entry name" value="Porphobilinogen deaminase, C-terminal domain"/>
    <property type="match status" value="1"/>
</dbReference>
<accession>A0AAT9GM48</accession>
<feature type="domain" description="Porphobilinogen deaminase N-terminal" evidence="10">
    <location>
        <begin position="5"/>
        <end position="222"/>
    </location>
</feature>
<dbReference type="EC" id="2.5.1.61" evidence="9"/>
<evidence type="ECO:0000256" key="3">
    <source>
        <dbReference type="ARBA" id="ARBA00004735"/>
    </source>
</evidence>
<dbReference type="GO" id="GO:0006783">
    <property type="term" value="P:heme biosynthetic process"/>
    <property type="evidence" value="ECO:0007669"/>
    <property type="project" value="TreeGrafter"/>
</dbReference>
<comment type="catalytic activity">
    <reaction evidence="8">
        <text>4 porphobilinogen + H2O = hydroxymethylbilane + 4 NH4(+)</text>
        <dbReference type="Rhea" id="RHEA:13185"/>
        <dbReference type="ChEBI" id="CHEBI:15377"/>
        <dbReference type="ChEBI" id="CHEBI:28938"/>
        <dbReference type="ChEBI" id="CHEBI:57845"/>
        <dbReference type="ChEBI" id="CHEBI:58126"/>
        <dbReference type="EC" id="2.5.1.61"/>
    </reaction>
</comment>
<comment type="pathway">
    <text evidence="3">Porphyrin-containing compound metabolism; protoporphyrin-IX biosynthesis; coproporphyrinogen-III from 5-aminolevulinate: step 2/4.</text>
</comment>
<dbReference type="Gene3D" id="3.40.190.10">
    <property type="entry name" value="Periplasmic binding protein-like II"/>
    <property type="match status" value="2"/>
</dbReference>
<dbReference type="InterPro" id="IPR022419">
    <property type="entry name" value="Porphobilin_deaminase_cofac_BS"/>
</dbReference>